<dbReference type="InterPro" id="IPR002698">
    <property type="entry name" value="FTHF_cligase"/>
</dbReference>
<dbReference type="Proteomes" id="UP000698752">
    <property type="component" value="Unassembled WGS sequence"/>
</dbReference>
<evidence type="ECO:0000256" key="4">
    <source>
        <dbReference type="RuleBase" id="RU361279"/>
    </source>
</evidence>
<dbReference type="EMBL" id="JAAEDI010000003">
    <property type="protein sequence ID" value="MBR0648560.1"/>
    <property type="molecule type" value="Genomic_DNA"/>
</dbReference>
<protein>
    <recommendedName>
        <fullName evidence="4">5-formyltetrahydrofolate cyclo-ligase</fullName>
        <ecNumber evidence="4">6.3.3.2</ecNumber>
    </recommendedName>
</protein>
<keyword evidence="6" id="KW-1185">Reference proteome</keyword>
<keyword evidence="3 4" id="KW-0067">ATP-binding</keyword>
<dbReference type="InterPro" id="IPR037171">
    <property type="entry name" value="NagB/RpiA_transferase-like"/>
</dbReference>
<comment type="catalytic activity">
    <reaction evidence="4">
        <text>(6S)-5-formyl-5,6,7,8-tetrahydrofolate + ATP = (6R)-5,10-methenyltetrahydrofolate + ADP + phosphate</text>
        <dbReference type="Rhea" id="RHEA:10488"/>
        <dbReference type="ChEBI" id="CHEBI:30616"/>
        <dbReference type="ChEBI" id="CHEBI:43474"/>
        <dbReference type="ChEBI" id="CHEBI:57455"/>
        <dbReference type="ChEBI" id="CHEBI:57457"/>
        <dbReference type="ChEBI" id="CHEBI:456216"/>
        <dbReference type="EC" id="6.3.3.2"/>
    </reaction>
</comment>
<organism evidence="5 6">
    <name type="scientific">Neoroseomonas terrae</name>
    <dbReference type="NCBI Taxonomy" id="424799"/>
    <lineage>
        <taxon>Bacteria</taxon>
        <taxon>Pseudomonadati</taxon>
        <taxon>Pseudomonadota</taxon>
        <taxon>Alphaproteobacteria</taxon>
        <taxon>Acetobacterales</taxon>
        <taxon>Acetobacteraceae</taxon>
        <taxon>Neoroseomonas</taxon>
    </lineage>
</organism>
<evidence type="ECO:0000256" key="1">
    <source>
        <dbReference type="ARBA" id="ARBA00010638"/>
    </source>
</evidence>
<reference evidence="6" key="1">
    <citation type="journal article" date="2021" name="Syst. Appl. Microbiol.">
        <title>Roseomonas hellenica sp. nov., isolated from roots of wild-growing Alkanna tinctoria.</title>
        <authorList>
            <person name="Rat A."/>
            <person name="Naranjo H.D."/>
            <person name="Lebbe L."/>
            <person name="Cnockaert M."/>
            <person name="Krigas N."/>
            <person name="Grigoriadou K."/>
            <person name="Maloupa E."/>
            <person name="Willems A."/>
        </authorList>
    </citation>
    <scope>NUCLEOTIDE SEQUENCE [LARGE SCALE GENOMIC DNA]</scope>
    <source>
        <strain evidence="6">LMG 31159</strain>
    </source>
</reference>
<accession>A0ABS5EC75</accession>
<dbReference type="GO" id="GO:0030272">
    <property type="term" value="F:5-formyltetrahydrofolate cyclo-ligase activity"/>
    <property type="evidence" value="ECO:0007669"/>
    <property type="project" value="UniProtKB-EC"/>
</dbReference>
<dbReference type="NCBIfam" id="TIGR02727">
    <property type="entry name" value="MTHFS_bact"/>
    <property type="match status" value="1"/>
</dbReference>
<dbReference type="Gene3D" id="3.40.50.10420">
    <property type="entry name" value="NagB/RpiA/CoA transferase-like"/>
    <property type="match status" value="1"/>
</dbReference>
<keyword evidence="2 4" id="KW-0547">Nucleotide-binding</keyword>
<sequence>MPGRTPIAPPEEDPNVGILCASPPCFMHELDPYCIGPVGWEEVRAWRRAERRRLIACRAAVPLAERRARDLLITGHLRAALPDLAGRHIGFYWPFKGEYDPRPLVRALHQAGARLALPVVVERAQPMLFRPWWPGVRMMKGIWDIPVPAEGRPVSPDMLLVPLVGFDARGYRLGHGGGYYDRTLAAMPQRPRAIGIGFESLRLPSIHPQPHDIPMDLIVTEHGVREAIA</sequence>
<dbReference type="InterPro" id="IPR024185">
    <property type="entry name" value="FTHF_cligase-like_sf"/>
</dbReference>
<keyword evidence="4" id="KW-0479">Metal-binding</keyword>
<dbReference type="EC" id="6.3.3.2" evidence="4"/>
<evidence type="ECO:0000256" key="3">
    <source>
        <dbReference type="ARBA" id="ARBA00022840"/>
    </source>
</evidence>
<dbReference type="RefSeq" id="WP_211865861.1">
    <property type="nucleotide sequence ID" value="NZ_JAAEDI010000003.1"/>
</dbReference>
<name>A0ABS5EC75_9PROT</name>
<keyword evidence="4" id="KW-0460">Magnesium</keyword>
<dbReference type="Pfam" id="PF01812">
    <property type="entry name" value="5-FTHF_cyc-lig"/>
    <property type="match status" value="1"/>
</dbReference>
<comment type="caution">
    <text evidence="5">The sequence shown here is derived from an EMBL/GenBank/DDBJ whole genome shotgun (WGS) entry which is preliminary data.</text>
</comment>
<keyword evidence="5" id="KW-0436">Ligase</keyword>
<dbReference type="PANTHER" id="PTHR23407:SF1">
    <property type="entry name" value="5-FORMYLTETRAHYDROFOLATE CYCLO-LIGASE"/>
    <property type="match status" value="1"/>
</dbReference>
<evidence type="ECO:0000313" key="5">
    <source>
        <dbReference type="EMBL" id="MBR0648560.1"/>
    </source>
</evidence>
<dbReference type="SUPFAM" id="SSF100950">
    <property type="entry name" value="NagB/RpiA/CoA transferase-like"/>
    <property type="match status" value="1"/>
</dbReference>
<comment type="cofactor">
    <cofactor evidence="4">
        <name>Mg(2+)</name>
        <dbReference type="ChEBI" id="CHEBI:18420"/>
    </cofactor>
</comment>
<proteinExistence type="inferred from homology"/>
<comment type="similarity">
    <text evidence="1 4">Belongs to the 5-formyltetrahydrofolate cyclo-ligase family.</text>
</comment>
<evidence type="ECO:0000256" key="2">
    <source>
        <dbReference type="ARBA" id="ARBA00022741"/>
    </source>
</evidence>
<gene>
    <name evidence="5" type="ORF">GXW78_02705</name>
</gene>
<dbReference type="PANTHER" id="PTHR23407">
    <property type="entry name" value="ATPASE INHIBITOR/5-FORMYLTETRAHYDROFOLATE CYCLO-LIGASE"/>
    <property type="match status" value="1"/>
</dbReference>
<evidence type="ECO:0000313" key="6">
    <source>
        <dbReference type="Proteomes" id="UP000698752"/>
    </source>
</evidence>